<organism evidence="1 2">
    <name type="scientific">Seiridium unicorne</name>
    <dbReference type="NCBI Taxonomy" id="138068"/>
    <lineage>
        <taxon>Eukaryota</taxon>
        <taxon>Fungi</taxon>
        <taxon>Dikarya</taxon>
        <taxon>Ascomycota</taxon>
        <taxon>Pezizomycotina</taxon>
        <taxon>Sordariomycetes</taxon>
        <taxon>Xylariomycetidae</taxon>
        <taxon>Amphisphaeriales</taxon>
        <taxon>Sporocadaceae</taxon>
        <taxon>Seiridium</taxon>
    </lineage>
</organism>
<protein>
    <submittedName>
        <fullName evidence="1">Uncharacterized protein</fullName>
    </submittedName>
</protein>
<dbReference type="SUPFAM" id="SSF143744">
    <property type="entry name" value="GlcG-like"/>
    <property type="match status" value="1"/>
</dbReference>
<dbReference type="InterPro" id="IPR005624">
    <property type="entry name" value="PduO/GlcC-like"/>
</dbReference>
<evidence type="ECO:0000313" key="2">
    <source>
        <dbReference type="Proteomes" id="UP001408356"/>
    </source>
</evidence>
<sequence length="197" mass="21581">MASQQVLRRRDQKPGVGLQAVLAVQAKTEKPAPIPSPPETAEEVKEACDSFTFESFTTEDAWELGHLLYARLLPFSSQKPTLVSIALANSGQVLFQTAVGSGTAPDNEIWVQRKRASVLRWGSSTWLLHCKYNADEEAFRAKFGMSQEQASNYAIHGGAVPIRVKGVEGIVAVVVVSGLKQHEDHGVIVDVIKKNWE</sequence>
<accession>A0ABR2UNT7</accession>
<gene>
    <name evidence="1" type="ORF">SUNI508_01717</name>
</gene>
<name>A0ABR2UNT7_9PEZI</name>
<reference evidence="1 2" key="1">
    <citation type="journal article" date="2024" name="J. Plant Pathol.">
        <title>Sequence and assembly of the genome of Seiridium unicorne, isolate CBS 538.82, causal agent of cypress canker disease.</title>
        <authorList>
            <person name="Scali E."/>
            <person name="Rocca G.D."/>
            <person name="Danti R."/>
            <person name="Garbelotto M."/>
            <person name="Barberini S."/>
            <person name="Baroncelli R."/>
            <person name="Emiliani G."/>
        </authorList>
    </citation>
    <scope>NUCLEOTIDE SEQUENCE [LARGE SCALE GENOMIC DNA]</scope>
    <source>
        <strain evidence="1 2">BM-138-508</strain>
    </source>
</reference>
<dbReference type="PANTHER" id="PTHR28255">
    <property type="match status" value="1"/>
</dbReference>
<dbReference type="InterPro" id="IPR038084">
    <property type="entry name" value="PduO/GlcC-like_sf"/>
</dbReference>
<dbReference type="EMBL" id="JARVKF010000407">
    <property type="protein sequence ID" value="KAK9416300.1"/>
    <property type="molecule type" value="Genomic_DNA"/>
</dbReference>
<dbReference type="Proteomes" id="UP001408356">
    <property type="component" value="Unassembled WGS sequence"/>
</dbReference>
<dbReference type="InterPro" id="IPR010371">
    <property type="entry name" value="YBR137W-like"/>
</dbReference>
<dbReference type="Gene3D" id="3.30.450.150">
    <property type="entry name" value="Haem-degrading domain"/>
    <property type="match status" value="1"/>
</dbReference>
<dbReference type="PANTHER" id="PTHR28255:SF1">
    <property type="entry name" value="UPF0303 PROTEIN YBR137W"/>
    <property type="match status" value="1"/>
</dbReference>
<comment type="caution">
    <text evidence="1">The sequence shown here is derived from an EMBL/GenBank/DDBJ whole genome shotgun (WGS) entry which is preliminary data.</text>
</comment>
<evidence type="ECO:0000313" key="1">
    <source>
        <dbReference type="EMBL" id="KAK9416300.1"/>
    </source>
</evidence>
<keyword evidence="2" id="KW-1185">Reference proteome</keyword>
<proteinExistence type="predicted"/>
<dbReference type="Pfam" id="PF03928">
    <property type="entry name" value="HbpS-like"/>
    <property type="match status" value="1"/>
</dbReference>